<dbReference type="InterPro" id="IPR001789">
    <property type="entry name" value="Sig_transdc_resp-reg_receiver"/>
</dbReference>
<dbReference type="CDD" id="cd19920">
    <property type="entry name" value="REC_PA4781-like"/>
    <property type="match status" value="1"/>
</dbReference>
<feature type="compositionally biased region" description="Low complexity" evidence="2">
    <location>
        <begin position="360"/>
        <end position="377"/>
    </location>
</feature>
<comment type="caution">
    <text evidence="5">The sequence shown here is derived from an EMBL/GenBank/DDBJ whole genome shotgun (WGS) entry which is preliminary data.</text>
</comment>
<dbReference type="PROSITE" id="PS51832">
    <property type="entry name" value="HD_GYP"/>
    <property type="match status" value="1"/>
</dbReference>
<dbReference type="Gene3D" id="3.40.50.2300">
    <property type="match status" value="1"/>
</dbReference>
<dbReference type="GO" id="GO:0000160">
    <property type="term" value="P:phosphorelay signal transduction system"/>
    <property type="evidence" value="ECO:0007669"/>
    <property type="project" value="InterPro"/>
</dbReference>
<protein>
    <submittedName>
        <fullName evidence="5">Putative two-component system response regulator</fullName>
    </submittedName>
</protein>
<dbReference type="Pfam" id="PF13487">
    <property type="entry name" value="HD_5"/>
    <property type="match status" value="1"/>
</dbReference>
<dbReference type="Pfam" id="PF00072">
    <property type="entry name" value="Response_reg"/>
    <property type="match status" value="1"/>
</dbReference>
<dbReference type="EMBL" id="VLLB01000003">
    <property type="protein sequence ID" value="TWI66165.1"/>
    <property type="molecule type" value="Genomic_DNA"/>
</dbReference>
<feature type="domain" description="Response regulatory" evidence="3">
    <location>
        <begin position="15"/>
        <end position="130"/>
    </location>
</feature>
<dbReference type="SUPFAM" id="SSF109604">
    <property type="entry name" value="HD-domain/PDEase-like"/>
    <property type="match status" value="1"/>
</dbReference>
<dbReference type="GO" id="GO:0008081">
    <property type="term" value="F:phosphoric diester hydrolase activity"/>
    <property type="evidence" value="ECO:0007669"/>
    <property type="project" value="UniProtKB-ARBA"/>
</dbReference>
<feature type="compositionally biased region" description="Basic and acidic residues" evidence="2">
    <location>
        <begin position="344"/>
        <end position="359"/>
    </location>
</feature>
<keyword evidence="6" id="KW-1185">Reference proteome</keyword>
<name>A0A562RAT3_9BURK</name>
<feature type="domain" description="HD-GYP" evidence="4">
    <location>
        <begin position="138"/>
        <end position="335"/>
    </location>
</feature>
<evidence type="ECO:0000256" key="2">
    <source>
        <dbReference type="SAM" id="MobiDB-lite"/>
    </source>
</evidence>
<accession>A0A562RAT3</accession>
<dbReference type="Gene3D" id="1.10.3210.10">
    <property type="entry name" value="Hypothetical protein af1432"/>
    <property type="match status" value="1"/>
</dbReference>
<dbReference type="PANTHER" id="PTHR45228">
    <property type="entry name" value="CYCLIC DI-GMP PHOSPHODIESTERASE TM_0186-RELATED"/>
    <property type="match status" value="1"/>
</dbReference>
<feature type="region of interest" description="Disordered" evidence="2">
    <location>
        <begin position="344"/>
        <end position="377"/>
    </location>
</feature>
<dbReference type="SUPFAM" id="SSF52172">
    <property type="entry name" value="CheY-like"/>
    <property type="match status" value="1"/>
</dbReference>
<dbReference type="Proteomes" id="UP000318431">
    <property type="component" value="Unassembled WGS sequence"/>
</dbReference>
<dbReference type="AlphaFoldDB" id="A0A562RAT3"/>
<dbReference type="PANTHER" id="PTHR45228:SF5">
    <property type="entry name" value="CYCLIC DI-GMP PHOSPHODIESTERASE VC_1348-RELATED"/>
    <property type="match status" value="1"/>
</dbReference>
<dbReference type="RefSeq" id="WP_145648818.1">
    <property type="nucleotide sequence ID" value="NZ_VLLB01000003.1"/>
</dbReference>
<dbReference type="OrthoDB" id="9763857at2"/>
<evidence type="ECO:0000259" key="3">
    <source>
        <dbReference type="PROSITE" id="PS50110"/>
    </source>
</evidence>
<dbReference type="InterPro" id="IPR037522">
    <property type="entry name" value="HD_GYP_dom"/>
</dbReference>
<evidence type="ECO:0000313" key="6">
    <source>
        <dbReference type="Proteomes" id="UP000318431"/>
    </source>
</evidence>
<proteinExistence type="predicted"/>
<keyword evidence="1" id="KW-0597">Phosphoprotein</keyword>
<dbReference type="SMART" id="SM00471">
    <property type="entry name" value="HDc"/>
    <property type="match status" value="1"/>
</dbReference>
<dbReference type="SMART" id="SM00448">
    <property type="entry name" value="REC"/>
    <property type="match status" value="1"/>
</dbReference>
<evidence type="ECO:0000259" key="4">
    <source>
        <dbReference type="PROSITE" id="PS51832"/>
    </source>
</evidence>
<dbReference type="PROSITE" id="PS50110">
    <property type="entry name" value="RESPONSE_REGULATORY"/>
    <property type="match status" value="1"/>
</dbReference>
<feature type="modified residue" description="4-aspartylphosphate" evidence="1">
    <location>
        <position position="63"/>
    </location>
</feature>
<dbReference type="InterPro" id="IPR052020">
    <property type="entry name" value="Cyclic_di-GMP/3'3'-cGAMP_PDE"/>
</dbReference>
<dbReference type="InterPro" id="IPR003607">
    <property type="entry name" value="HD/PDEase_dom"/>
</dbReference>
<sequence>MTTQVPAAPQAQKPLILAVDDEASNLQLLRQILQDHYRLLFAKDAARALELARQERPNLVLMDVMMPGMTGHEACAILKSDPRTASIPVIFVTALTDTDDELRGFDAGGVDYITKPVSPPIVRARVRTHLSLVRMEELKESRLEIVQRLGLAAEYKDNETGMHVIRMSHYSRLLGIAAGMSEAQADDLLHAAPMHDVGKIGIPDRILQKPGPLDPDEWTIMKSHATIGADIIGDHPHGMLALARNIALSHHEKWDGSGYPNGLAGEDIPIEGRICAIADVFDALTSERPYKKAWPVQEAVDLLVKQRGVQFDPRLVDLFVAQLPAICAIKEKWAEVQSELKVGDTKSGEMKAGEEKAGEAKAPVAAQTAAMPVAQAA</sequence>
<evidence type="ECO:0000313" key="5">
    <source>
        <dbReference type="EMBL" id="TWI66165.1"/>
    </source>
</evidence>
<dbReference type="InterPro" id="IPR011006">
    <property type="entry name" value="CheY-like_superfamily"/>
</dbReference>
<gene>
    <name evidence="5" type="ORF">IP91_01976</name>
</gene>
<dbReference type="CDD" id="cd00077">
    <property type="entry name" value="HDc"/>
    <property type="match status" value="1"/>
</dbReference>
<evidence type="ECO:0000256" key="1">
    <source>
        <dbReference type="PROSITE-ProRule" id="PRU00169"/>
    </source>
</evidence>
<reference evidence="5 6" key="1">
    <citation type="journal article" date="2015" name="Stand. Genomic Sci.">
        <title>Genomic Encyclopedia of Bacterial and Archaeal Type Strains, Phase III: the genomes of soil and plant-associated and newly described type strains.</title>
        <authorList>
            <person name="Whitman W.B."/>
            <person name="Woyke T."/>
            <person name="Klenk H.P."/>
            <person name="Zhou Y."/>
            <person name="Lilburn T.G."/>
            <person name="Beck B.J."/>
            <person name="De Vos P."/>
            <person name="Vandamme P."/>
            <person name="Eisen J.A."/>
            <person name="Garrity G."/>
            <person name="Hugenholtz P."/>
            <person name="Kyrpides N.C."/>
        </authorList>
    </citation>
    <scope>NUCLEOTIDE SEQUENCE [LARGE SCALE GENOMIC DNA]</scope>
    <source>
        <strain evidence="5 6">CGMCC 1.10822</strain>
    </source>
</reference>
<organism evidence="5 6">
    <name type="scientific">Pseudoduganella lurida</name>
    <dbReference type="NCBI Taxonomy" id="1036180"/>
    <lineage>
        <taxon>Bacteria</taxon>
        <taxon>Pseudomonadati</taxon>
        <taxon>Pseudomonadota</taxon>
        <taxon>Betaproteobacteria</taxon>
        <taxon>Burkholderiales</taxon>
        <taxon>Oxalobacteraceae</taxon>
        <taxon>Telluria group</taxon>
        <taxon>Pseudoduganella</taxon>
    </lineage>
</organism>